<proteinExistence type="inferred from homology"/>
<evidence type="ECO:0000256" key="11">
    <source>
        <dbReference type="ARBA" id="ARBA00022833"/>
    </source>
</evidence>
<keyword evidence="11" id="KW-0862">Zinc</keyword>
<dbReference type="InterPro" id="IPR001969">
    <property type="entry name" value="Aspartic_peptidase_AS"/>
</dbReference>
<feature type="region of interest" description="Disordered" evidence="15">
    <location>
        <begin position="281"/>
        <end position="300"/>
    </location>
</feature>
<dbReference type="OrthoDB" id="2747330at2759"/>
<evidence type="ECO:0000256" key="1">
    <source>
        <dbReference type="ARBA" id="ARBA00000900"/>
    </source>
</evidence>
<dbReference type="FunFam" id="2.40.70.10:FF:000073">
    <property type="entry name" value="Aspartic proteinase PCS1"/>
    <property type="match status" value="1"/>
</dbReference>
<dbReference type="CDD" id="cd16667">
    <property type="entry name" value="RING-H2_RNF126-like"/>
    <property type="match status" value="1"/>
</dbReference>
<dbReference type="eggNOG" id="KOG0800">
    <property type="taxonomic scope" value="Eukaryota"/>
</dbReference>
<dbReference type="Pfam" id="PF13639">
    <property type="entry name" value="zf-RING_2"/>
    <property type="match status" value="1"/>
</dbReference>
<dbReference type="InterPro" id="IPR021109">
    <property type="entry name" value="Peptidase_aspartic_dom_sf"/>
</dbReference>
<dbReference type="AlphaFoldDB" id="F6HNV7"/>
<dbReference type="GO" id="GO:0004190">
    <property type="term" value="F:aspartic-type endopeptidase activity"/>
    <property type="evidence" value="ECO:0007669"/>
    <property type="project" value="UniProtKB-KW"/>
</dbReference>
<keyword evidence="4" id="KW-0645">Protease</keyword>
<dbReference type="eggNOG" id="KOG1339">
    <property type="taxonomic scope" value="Eukaryota"/>
</dbReference>
<keyword evidence="19" id="KW-1185">Reference proteome</keyword>
<dbReference type="EC" id="2.3.2.27" evidence="3"/>
<dbReference type="GO" id="GO:0008270">
    <property type="term" value="F:zinc ion binding"/>
    <property type="evidence" value="ECO:0007669"/>
    <property type="project" value="UniProtKB-KW"/>
</dbReference>
<dbReference type="SUPFAM" id="SSF57850">
    <property type="entry name" value="RING/U-box"/>
    <property type="match status" value="1"/>
</dbReference>
<feature type="active site" evidence="13">
    <location>
        <position position="617"/>
    </location>
</feature>
<dbReference type="PaxDb" id="29760-VIT_13s0019g01980.t01"/>
<dbReference type="InterPro" id="IPR032861">
    <property type="entry name" value="TAXi_N"/>
</dbReference>
<dbReference type="Pfam" id="PF14369">
    <property type="entry name" value="Zn_ribbon_19"/>
    <property type="match status" value="1"/>
</dbReference>
<dbReference type="FunFam" id="3.30.40.10:FF:000022">
    <property type="entry name" value="E3 ubiquitin-protein ligase RING1-like"/>
    <property type="match status" value="1"/>
</dbReference>
<evidence type="ECO:0000256" key="9">
    <source>
        <dbReference type="ARBA" id="ARBA00022786"/>
    </source>
</evidence>
<keyword evidence="9" id="KW-0833">Ubl conjugation pathway</keyword>
<feature type="active site" evidence="13">
    <location>
        <position position="408"/>
    </location>
</feature>
<comment type="catalytic activity">
    <reaction evidence="1">
        <text>S-ubiquitinyl-[E2 ubiquitin-conjugating enzyme]-L-cysteine + [acceptor protein]-L-lysine = [E2 ubiquitin-conjugating enzyme]-L-cysteine + N(6)-ubiquitinyl-[acceptor protein]-L-lysine.</text>
        <dbReference type="EC" id="2.3.2.27"/>
    </reaction>
</comment>
<keyword evidence="10" id="KW-0378">Hydrolase</keyword>
<dbReference type="InParanoid" id="F6HNV7"/>
<comment type="similarity">
    <text evidence="2">Belongs to the peptidase A1 family.</text>
</comment>
<evidence type="ECO:0000256" key="7">
    <source>
        <dbReference type="ARBA" id="ARBA00022750"/>
    </source>
</evidence>
<evidence type="ECO:0000313" key="19">
    <source>
        <dbReference type="Proteomes" id="UP000009183"/>
    </source>
</evidence>
<dbReference type="InterPro" id="IPR010543">
    <property type="entry name" value="DUF1117"/>
</dbReference>
<evidence type="ECO:0000256" key="8">
    <source>
        <dbReference type="ARBA" id="ARBA00022771"/>
    </source>
</evidence>
<evidence type="ECO:0000256" key="15">
    <source>
        <dbReference type="SAM" id="MobiDB-lite"/>
    </source>
</evidence>
<sequence length="763" mass="83580">MSYWCYSCNRFVRVWSHDAIVCPDCDGGFLEEIEEQPRRPHRFPAAAMYMIENRPNSAQNSHSAVRRIRRGRGDRSPFNPVIVMRGTADEGGGEGGDRGAFDLYYDDGGGSGLRPLPASVSEFLLGSGFDRLLEQLSQMEINGIGRYEQPPASKAAIEAMPTIEIADAHVNTEHHCAVCKEPFELGAEAREMPCKHIYHSDCILPWLSLRNSCPVCRHELPSEERNSPESNEQTPEETVGLTIWRLPGGGFAVGRFSGGRRGGERELPVVYTEMDGGFNNGGAPRRISWTSRTNRNQERGGLGRMFRNLLACFGGHGSSSSSSSSESGSRRRSSSSLLTLGSSSRNRRAWALEVNTSTPAVILPLKTQVLPSGSVPRPSSKLSFHHNVSLTVSLTVGSPPQTVTMVLDTGSELSWLHCKKAPNLHSVFDPLRSSSYSPIPCTSPTCRTRTRDFSIPVSCDKKKLCHAIISYADASSIEGNLASDTFHIGNSAIPATIFGCMDSGFSSNSDEDSKTTGLIGMNRGSLSFVTQMGLQKFSYCISGQDSSGILLFGESSFSWLKALKYTPLVQISTPLPYFDRVAYTVQLEGIKVANSMLQLPKSVYAPDHTGAGQTMVDSGTQFTFLLGPVYTALKNEFVRQTKASLKVLEDPNFVFQGAMDLCYRVPLTRRTLPPLPTVTLMFRGAEMSVSAERLMYRVPGVIRGSDSVYCFTFGNSELLGVESYIIGHHHQQNVWMEFDLAKSRVGFAEVRCDLAGQRLGVGV</sequence>
<evidence type="ECO:0000256" key="4">
    <source>
        <dbReference type="ARBA" id="ARBA00022670"/>
    </source>
</evidence>
<dbReference type="GO" id="GO:0006508">
    <property type="term" value="P:proteolysis"/>
    <property type="evidence" value="ECO:0007669"/>
    <property type="project" value="UniProtKB-KW"/>
</dbReference>
<feature type="domain" description="Peptidase A1" evidence="17">
    <location>
        <begin position="390"/>
        <end position="748"/>
    </location>
</feature>
<evidence type="ECO:0000256" key="13">
    <source>
        <dbReference type="PIRSR" id="PIRSR601461-1"/>
    </source>
</evidence>
<evidence type="ECO:0000256" key="6">
    <source>
        <dbReference type="ARBA" id="ARBA00022723"/>
    </source>
</evidence>
<keyword evidence="12" id="KW-0325">Glycoprotein</keyword>
<dbReference type="Gene3D" id="3.30.40.10">
    <property type="entry name" value="Zinc/RING finger domain, C3HC4 (zinc finger)"/>
    <property type="match status" value="1"/>
</dbReference>
<dbReference type="InterPro" id="IPR032799">
    <property type="entry name" value="TAXi_C"/>
</dbReference>
<dbReference type="MEROPS" id="A01.A29"/>
<dbReference type="Pfam" id="PF14543">
    <property type="entry name" value="TAXi_N"/>
    <property type="match status" value="1"/>
</dbReference>
<dbReference type="SUPFAM" id="SSF50630">
    <property type="entry name" value="Acid proteases"/>
    <property type="match status" value="1"/>
</dbReference>
<dbReference type="InterPro" id="IPR001461">
    <property type="entry name" value="Aspartic_peptidase_A1"/>
</dbReference>
<dbReference type="InterPro" id="IPR013083">
    <property type="entry name" value="Znf_RING/FYVE/PHD"/>
</dbReference>
<dbReference type="PROSITE" id="PS51767">
    <property type="entry name" value="PEPTIDASE_A1"/>
    <property type="match status" value="1"/>
</dbReference>
<dbReference type="Gene3D" id="2.40.70.10">
    <property type="entry name" value="Acid Proteases"/>
    <property type="match status" value="2"/>
</dbReference>
<dbReference type="FunCoup" id="F6HNV7">
    <property type="interactions" value="13"/>
</dbReference>
<dbReference type="InterPro" id="IPR039525">
    <property type="entry name" value="RNF126-like_zinc-ribbon"/>
</dbReference>
<gene>
    <name evidence="18" type="ordered locus">VIT_13s0019g01980</name>
</gene>
<feature type="compositionally biased region" description="Low complexity" evidence="15">
    <location>
        <begin position="318"/>
        <end position="327"/>
    </location>
</feature>
<accession>F6HNV7</accession>
<evidence type="ECO:0000256" key="10">
    <source>
        <dbReference type="ARBA" id="ARBA00022801"/>
    </source>
</evidence>
<reference evidence="19" key="1">
    <citation type="journal article" date="2007" name="Nature">
        <title>The grapevine genome sequence suggests ancestral hexaploidization in major angiosperm phyla.</title>
        <authorList>
            <consortium name="The French-Italian Public Consortium for Grapevine Genome Characterization."/>
            <person name="Jaillon O."/>
            <person name="Aury J.-M."/>
            <person name="Noel B."/>
            <person name="Policriti A."/>
            <person name="Clepet C."/>
            <person name="Casagrande A."/>
            <person name="Choisne N."/>
            <person name="Aubourg S."/>
            <person name="Vitulo N."/>
            <person name="Jubin C."/>
            <person name="Vezzi A."/>
            <person name="Legeai F."/>
            <person name="Hugueney P."/>
            <person name="Dasilva C."/>
            <person name="Horner D."/>
            <person name="Mica E."/>
            <person name="Jublot D."/>
            <person name="Poulain J."/>
            <person name="Bruyere C."/>
            <person name="Billault A."/>
            <person name="Segurens B."/>
            <person name="Gouyvenoux M."/>
            <person name="Ugarte E."/>
            <person name="Cattonaro F."/>
            <person name="Anthouard V."/>
            <person name="Vico V."/>
            <person name="Del Fabbro C."/>
            <person name="Alaux M."/>
            <person name="Di Gaspero G."/>
            <person name="Dumas V."/>
            <person name="Felice N."/>
            <person name="Paillard S."/>
            <person name="Juman I."/>
            <person name="Moroldo M."/>
            <person name="Scalabrin S."/>
            <person name="Canaguier A."/>
            <person name="Le Clainche I."/>
            <person name="Malacrida G."/>
            <person name="Durand E."/>
            <person name="Pesole G."/>
            <person name="Laucou V."/>
            <person name="Chatelet P."/>
            <person name="Merdinoglu D."/>
            <person name="Delledonne M."/>
            <person name="Pezzotti M."/>
            <person name="Lecharny A."/>
            <person name="Scarpelli C."/>
            <person name="Artiguenave F."/>
            <person name="Pe M.E."/>
            <person name="Valle G."/>
            <person name="Morgante M."/>
            <person name="Caboche M."/>
            <person name="Adam-Blondon A.-F."/>
            <person name="Weissenbach J."/>
            <person name="Quetier F."/>
            <person name="Wincker P."/>
        </authorList>
    </citation>
    <scope>NUCLEOTIDE SEQUENCE [LARGE SCALE GENOMIC DNA]</scope>
    <source>
        <strain evidence="19">cv. Pinot noir / PN40024</strain>
    </source>
</reference>
<dbReference type="PANTHER" id="PTHR47965">
    <property type="entry name" value="ASPARTYL PROTEASE-RELATED"/>
    <property type="match status" value="1"/>
</dbReference>
<feature type="domain" description="RING-type" evidence="16">
    <location>
        <begin position="176"/>
        <end position="217"/>
    </location>
</feature>
<evidence type="ECO:0000256" key="5">
    <source>
        <dbReference type="ARBA" id="ARBA00022679"/>
    </source>
</evidence>
<keyword evidence="5" id="KW-0808">Transferase</keyword>
<dbReference type="SMART" id="SM00184">
    <property type="entry name" value="RING"/>
    <property type="match status" value="1"/>
</dbReference>
<evidence type="ECO:0000256" key="3">
    <source>
        <dbReference type="ARBA" id="ARBA00012483"/>
    </source>
</evidence>
<dbReference type="Proteomes" id="UP000009183">
    <property type="component" value="Chromosome 13"/>
</dbReference>
<name>F6HNV7_VITVI</name>
<dbReference type="HOGENOM" id="CLU_365793_0_0_1"/>
<dbReference type="Pfam" id="PF14541">
    <property type="entry name" value="TAXi_C"/>
    <property type="match status" value="1"/>
</dbReference>
<dbReference type="InterPro" id="IPR033121">
    <property type="entry name" value="PEPTIDASE_A1"/>
</dbReference>
<keyword evidence="7" id="KW-0064">Aspartyl protease</keyword>
<dbReference type="EMBL" id="FN595998">
    <property type="protein sequence ID" value="CCB56327.1"/>
    <property type="molecule type" value="Genomic_DNA"/>
</dbReference>
<evidence type="ECO:0000256" key="2">
    <source>
        <dbReference type="ARBA" id="ARBA00007447"/>
    </source>
</evidence>
<keyword evidence="6" id="KW-0479">Metal-binding</keyword>
<dbReference type="STRING" id="29760.F6HNV7"/>
<protein>
    <recommendedName>
        <fullName evidence="3">RING-type E3 ubiquitin transferase</fullName>
        <ecNumber evidence="3">2.3.2.27</ecNumber>
    </recommendedName>
</protein>
<dbReference type="Pfam" id="PF06547">
    <property type="entry name" value="DUF1117"/>
    <property type="match status" value="1"/>
</dbReference>
<dbReference type="FunFam" id="2.40.70.10:FF:000046">
    <property type="entry name" value="Aspartic proteinase PCS1"/>
    <property type="match status" value="1"/>
</dbReference>
<dbReference type="SMR" id="F6HNV7"/>
<evidence type="ECO:0000256" key="12">
    <source>
        <dbReference type="ARBA" id="ARBA00023180"/>
    </source>
</evidence>
<evidence type="ECO:0000259" key="17">
    <source>
        <dbReference type="PROSITE" id="PS51767"/>
    </source>
</evidence>
<evidence type="ECO:0000256" key="14">
    <source>
        <dbReference type="PROSITE-ProRule" id="PRU00175"/>
    </source>
</evidence>
<evidence type="ECO:0000259" key="16">
    <source>
        <dbReference type="PROSITE" id="PS50089"/>
    </source>
</evidence>
<dbReference type="InterPro" id="IPR001841">
    <property type="entry name" value="Znf_RING"/>
</dbReference>
<dbReference type="GO" id="GO:0061630">
    <property type="term" value="F:ubiquitin protein ligase activity"/>
    <property type="evidence" value="ECO:0007669"/>
    <property type="project" value="UniProtKB-EC"/>
</dbReference>
<feature type="region of interest" description="Disordered" evidence="15">
    <location>
        <begin position="317"/>
        <end position="340"/>
    </location>
</feature>
<organism evidence="18 19">
    <name type="scientific">Vitis vinifera</name>
    <name type="common">Grape</name>
    <dbReference type="NCBI Taxonomy" id="29760"/>
    <lineage>
        <taxon>Eukaryota</taxon>
        <taxon>Viridiplantae</taxon>
        <taxon>Streptophyta</taxon>
        <taxon>Embryophyta</taxon>
        <taxon>Tracheophyta</taxon>
        <taxon>Spermatophyta</taxon>
        <taxon>Magnoliopsida</taxon>
        <taxon>eudicotyledons</taxon>
        <taxon>Gunneridae</taxon>
        <taxon>Pentapetalae</taxon>
        <taxon>rosids</taxon>
        <taxon>Vitales</taxon>
        <taxon>Vitaceae</taxon>
        <taxon>Viteae</taxon>
        <taxon>Vitis</taxon>
    </lineage>
</organism>
<dbReference type="CDD" id="cd05476">
    <property type="entry name" value="pepsin_A_like_plant"/>
    <property type="match status" value="1"/>
</dbReference>
<dbReference type="InterPro" id="IPR034161">
    <property type="entry name" value="Pepsin-like_plant"/>
</dbReference>
<dbReference type="ExpressionAtlas" id="F6HNV7">
    <property type="expression patterns" value="baseline and differential"/>
</dbReference>
<keyword evidence="8 14" id="KW-0863">Zinc-finger</keyword>
<dbReference type="PANTHER" id="PTHR47965:SF49">
    <property type="entry name" value="EUKARYOTIC ASPARTYL PROTEASE FAMILY PROTEIN"/>
    <property type="match status" value="1"/>
</dbReference>
<dbReference type="PROSITE" id="PS00141">
    <property type="entry name" value="ASP_PROTEASE"/>
    <property type="match status" value="1"/>
</dbReference>
<evidence type="ECO:0000313" key="18">
    <source>
        <dbReference type="EMBL" id="CCB56327.1"/>
    </source>
</evidence>
<dbReference type="PROSITE" id="PS50089">
    <property type="entry name" value="ZF_RING_2"/>
    <property type="match status" value="1"/>
</dbReference>